<dbReference type="AlphaFoldDB" id="A0A7W8E6W9"/>
<gene>
    <name evidence="2" type="ORF">HDF16_005832</name>
</gene>
<protein>
    <submittedName>
        <fullName evidence="2">Uncharacterized protein</fullName>
    </submittedName>
</protein>
<sequence>MASGIICNRAIHTAVVENKRLSHAVTIIKAQQDVKREPKVQTNSEKIGHKKNPRQLYGPNYKPNSAVAPAVEMTA</sequence>
<dbReference type="Proteomes" id="UP000540989">
    <property type="component" value="Unassembled WGS sequence"/>
</dbReference>
<keyword evidence="3" id="KW-1185">Reference proteome</keyword>
<dbReference type="EMBL" id="JACHIP010000028">
    <property type="protein sequence ID" value="MBB5061096.1"/>
    <property type="molecule type" value="Genomic_DNA"/>
</dbReference>
<name>A0A7W8E6W9_9BACT</name>
<evidence type="ECO:0000256" key="1">
    <source>
        <dbReference type="SAM" id="MobiDB-lite"/>
    </source>
</evidence>
<organism evidence="2 3">
    <name type="scientific">Granulicella aggregans</name>
    <dbReference type="NCBI Taxonomy" id="474949"/>
    <lineage>
        <taxon>Bacteria</taxon>
        <taxon>Pseudomonadati</taxon>
        <taxon>Acidobacteriota</taxon>
        <taxon>Terriglobia</taxon>
        <taxon>Terriglobales</taxon>
        <taxon>Acidobacteriaceae</taxon>
        <taxon>Granulicella</taxon>
    </lineage>
</organism>
<evidence type="ECO:0000313" key="2">
    <source>
        <dbReference type="EMBL" id="MBB5061096.1"/>
    </source>
</evidence>
<evidence type="ECO:0000313" key="3">
    <source>
        <dbReference type="Proteomes" id="UP000540989"/>
    </source>
</evidence>
<accession>A0A7W8E6W9</accession>
<feature type="region of interest" description="Disordered" evidence="1">
    <location>
        <begin position="33"/>
        <end position="75"/>
    </location>
</feature>
<proteinExistence type="predicted"/>
<comment type="caution">
    <text evidence="2">The sequence shown here is derived from an EMBL/GenBank/DDBJ whole genome shotgun (WGS) entry which is preliminary data.</text>
</comment>
<reference evidence="2 3" key="1">
    <citation type="submission" date="2020-08" db="EMBL/GenBank/DDBJ databases">
        <title>Genomic Encyclopedia of Type Strains, Phase IV (KMG-V): Genome sequencing to study the core and pangenomes of soil and plant-associated prokaryotes.</title>
        <authorList>
            <person name="Whitman W."/>
        </authorList>
    </citation>
    <scope>NUCLEOTIDE SEQUENCE [LARGE SCALE GENOMIC DNA]</scope>
    <source>
        <strain evidence="2 3">M8UP14</strain>
    </source>
</reference>